<sequence length="107" mass="12389">MYNGVGVRTPRGTGTSGHVQDSLAVINYDKKIKPKPLNNSFQKSDALKDHESRVKIETECYLLRKKLREQNIPEDQIKTRVDKFREEQLEKLYPKKKLDINTSDSKA</sequence>
<dbReference type="VEuPathDB" id="TrichDB:TVAGG3_0544660"/>
<reference evidence="8" key="2">
    <citation type="journal article" date="2007" name="Science">
        <title>Draft genome sequence of the sexually transmitted pathogen Trichomonas vaginalis.</title>
        <authorList>
            <person name="Carlton J.M."/>
            <person name="Hirt R.P."/>
            <person name="Silva J.C."/>
            <person name="Delcher A.L."/>
            <person name="Schatz M."/>
            <person name="Zhao Q."/>
            <person name="Wortman J.R."/>
            <person name="Bidwell S.L."/>
            <person name="Alsmark U.C.M."/>
            <person name="Besteiro S."/>
            <person name="Sicheritz-Ponten T."/>
            <person name="Noel C.J."/>
            <person name="Dacks J.B."/>
            <person name="Foster P.G."/>
            <person name="Simillion C."/>
            <person name="Van de Peer Y."/>
            <person name="Miranda-Saavedra D."/>
            <person name="Barton G.J."/>
            <person name="Westrop G.D."/>
            <person name="Mueller S."/>
            <person name="Dessi D."/>
            <person name="Fiori P.L."/>
            <person name="Ren Q."/>
            <person name="Paulsen I."/>
            <person name="Zhang H."/>
            <person name="Bastida-Corcuera F.D."/>
            <person name="Simoes-Barbosa A."/>
            <person name="Brown M.T."/>
            <person name="Hayes R.D."/>
            <person name="Mukherjee M."/>
            <person name="Okumura C.Y."/>
            <person name="Schneider R."/>
            <person name="Smith A.J."/>
            <person name="Vanacova S."/>
            <person name="Villalvazo M."/>
            <person name="Haas B.J."/>
            <person name="Pertea M."/>
            <person name="Feldblyum T.V."/>
            <person name="Utterback T.R."/>
            <person name="Shu C.L."/>
            <person name="Osoegawa K."/>
            <person name="de Jong P.J."/>
            <person name="Hrdy I."/>
            <person name="Horvathova L."/>
            <person name="Zubacova Z."/>
            <person name="Dolezal P."/>
            <person name="Malik S.B."/>
            <person name="Logsdon J.M. Jr."/>
            <person name="Henze K."/>
            <person name="Gupta A."/>
            <person name="Wang C.C."/>
            <person name="Dunne R.L."/>
            <person name="Upcroft J.A."/>
            <person name="Upcroft P."/>
            <person name="White O."/>
            <person name="Salzberg S.L."/>
            <person name="Tang P."/>
            <person name="Chiu C.-H."/>
            <person name="Lee Y.-S."/>
            <person name="Embley T.M."/>
            <person name="Coombs G.H."/>
            <person name="Mottram J.C."/>
            <person name="Tachezy J."/>
            <person name="Fraser-Liggett C.M."/>
            <person name="Johnson P.J."/>
        </authorList>
    </citation>
    <scope>NUCLEOTIDE SEQUENCE [LARGE SCALE GENOMIC DNA]</scope>
    <source>
        <strain evidence="8">G3</strain>
    </source>
</reference>
<dbReference type="GO" id="GO:0005681">
    <property type="term" value="C:spliceosomal complex"/>
    <property type="evidence" value="ECO:0007669"/>
    <property type="project" value="UniProtKB-KW"/>
</dbReference>
<dbReference type="STRING" id="5722.A2FUP7"/>
<keyword evidence="6" id="KW-0539">Nucleus</keyword>
<evidence type="ECO:0000256" key="5">
    <source>
        <dbReference type="ARBA" id="ARBA00023187"/>
    </source>
</evidence>
<dbReference type="RefSeq" id="XP_001304294.1">
    <property type="nucleotide sequence ID" value="XM_001304293.1"/>
</dbReference>
<dbReference type="InterPro" id="IPR051372">
    <property type="entry name" value="CWC21"/>
</dbReference>
<evidence type="ECO:0000256" key="2">
    <source>
        <dbReference type="ARBA" id="ARBA00005954"/>
    </source>
</evidence>
<evidence type="ECO:0000256" key="6">
    <source>
        <dbReference type="ARBA" id="ARBA00023242"/>
    </source>
</evidence>
<evidence type="ECO:0000256" key="1">
    <source>
        <dbReference type="ARBA" id="ARBA00004123"/>
    </source>
</evidence>
<dbReference type="eggNOG" id="KOG1869">
    <property type="taxonomic scope" value="Eukaryota"/>
</dbReference>
<accession>A2FUP7</accession>
<dbReference type="PANTHER" id="PTHR36562">
    <property type="entry name" value="SERINE/ARGININE REPETITIVE MATRIX 2"/>
    <property type="match status" value="1"/>
</dbReference>
<dbReference type="AlphaFoldDB" id="A2FUP7"/>
<dbReference type="Proteomes" id="UP000001542">
    <property type="component" value="Unassembled WGS sequence"/>
</dbReference>
<comment type="subcellular location">
    <subcellularLocation>
        <location evidence="1">Nucleus</location>
    </subcellularLocation>
</comment>
<gene>
    <name evidence="8" type="ORF">TVAG_311150</name>
</gene>
<dbReference type="CDD" id="cd21372">
    <property type="entry name" value="cwf21_CWC21-like"/>
    <property type="match status" value="1"/>
</dbReference>
<dbReference type="VEuPathDB" id="TrichDB:TVAG_311150"/>
<evidence type="ECO:0000313" key="9">
    <source>
        <dbReference type="Proteomes" id="UP000001542"/>
    </source>
</evidence>
<reference evidence="8" key="1">
    <citation type="submission" date="2006-10" db="EMBL/GenBank/DDBJ databases">
        <authorList>
            <person name="Amadeo P."/>
            <person name="Zhao Q."/>
            <person name="Wortman J."/>
            <person name="Fraser-Liggett C."/>
            <person name="Carlton J."/>
        </authorList>
    </citation>
    <scope>NUCLEOTIDE SEQUENCE</scope>
    <source>
        <strain evidence="8">G3</strain>
    </source>
</reference>
<keyword evidence="3" id="KW-0507">mRNA processing</keyword>
<evidence type="ECO:0000259" key="7">
    <source>
        <dbReference type="Pfam" id="PF08312"/>
    </source>
</evidence>
<dbReference type="KEGG" id="tva:4749057"/>
<dbReference type="GO" id="GO:0008380">
    <property type="term" value="P:RNA splicing"/>
    <property type="evidence" value="ECO:0007669"/>
    <property type="project" value="UniProtKB-KW"/>
</dbReference>
<dbReference type="PANTHER" id="PTHR36562:SF5">
    <property type="entry name" value="SERINE_ARGININE REPETITIVE MATRIX 2"/>
    <property type="match status" value="1"/>
</dbReference>
<protein>
    <submittedName>
        <fullName evidence="8">Cell cycle control protein, putative</fullName>
    </submittedName>
</protein>
<dbReference type="EMBL" id="DS114040">
    <property type="protein sequence ID" value="EAX91364.1"/>
    <property type="molecule type" value="Genomic_DNA"/>
</dbReference>
<keyword evidence="4" id="KW-0747">Spliceosome</keyword>
<keyword evidence="5" id="KW-0508">mRNA splicing</keyword>
<comment type="similarity">
    <text evidence="2">Belongs to the CWC21 family.</text>
</comment>
<keyword evidence="9" id="KW-1185">Reference proteome</keyword>
<dbReference type="Pfam" id="PF08312">
    <property type="entry name" value="cwf21"/>
    <property type="match status" value="1"/>
</dbReference>
<name>A2FUP7_TRIV3</name>
<proteinExistence type="inferred from homology"/>
<evidence type="ECO:0000256" key="4">
    <source>
        <dbReference type="ARBA" id="ARBA00022728"/>
    </source>
</evidence>
<evidence type="ECO:0000313" key="8">
    <source>
        <dbReference type="EMBL" id="EAX91364.1"/>
    </source>
</evidence>
<dbReference type="InterPro" id="IPR013170">
    <property type="entry name" value="mRNA_splic_Cwf21_dom"/>
</dbReference>
<organism evidence="8 9">
    <name type="scientific">Trichomonas vaginalis (strain ATCC PRA-98 / G3)</name>
    <dbReference type="NCBI Taxonomy" id="412133"/>
    <lineage>
        <taxon>Eukaryota</taxon>
        <taxon>Metamonada</taxon>
        <taxon>Parabasalia</taxon>
        <taxon>Trichomonadida</taxon>
        <taxon>Trichomonadidae</taxon>
        <taxon>Trichomonas</taxon>
    </lineage>
</organism>
<dbReference type="InParanoid" id="A2FUP7"/>
<evidence type="ECO:0000256" key="3">
    <source>
        <dbReference type="ARBA" id="ARBA00022664"/>
    </source>
</evidence>
<dbReference type="GO" id="GO:0006397">
    <property type="term" value="P:mRNA processing"/>
    <property type="evidence" value="ECO:0007669"/>
    <property type="project" value="UniProtKB-KW"/>
</dbReference>
<feature type="domain" description="CWF21" evidence="7">
    <location>
        <begin position="49"/>
        <end position="91"/>
    </location>
</feature>
<dbReference type="SMR" id="A2FUP7"/>